<dbReference type="RefSeq" id="WP_237732607.1">
    <property type="nucleotide sequence ID" value="NZ_CAESAQ020000064.1"/>
</dbReference>
<evidence type="ECO:0000256" key="1">
    <source>
        <dbReference type="SAM" id="Phobius"/>
    </source>
</evidence>
<keyword evidence="1" id="KW-0472">Membrane</keyword>
<feature type="transmembrane region" description="Helical" evidence="1">
    <location>
        <begin position="76"/>
        <end position="94"/>
    </location>
</feature>
<feature type="non-terminal residue" evidence="3">
    <location>
        <position position="1"/>
    </location>
</feature>
<dbReference type="PANTHER" id="PTHR33803">
    <property type="entry name" value="IS1478 TRANSPOSASE"/>
    <property type="match status" value="1"/>
</dbReference>
<reference evidence="3 4" key="1">
    <citation type="submission" date="2020-05" db="EMBL/GenBank/DDBJ databases">
        <authorList>
            <person name="Petersen J."/>
            <person name="Sayavedra L."/>
        </authorList>
    </citation>
    <scope>NUCLEOTIDE SEQUENCE [LARGE SCALE GENOMIC DNA]</scope>
    <source>
        <strain evidence="3">B thermophilus SOXS</strain>
    </source>
</reference>
<protein>
    <submittedName>
        <fullName evidence="3">ISPg7, transposase</fullName>
    </submittedName>
</protein>
<dbReference type="PANTHER" id="PTHR33803:SF3">
    <property type="entry name" value="BLL1974 PROTEIN"/>
    <property type="match status" value="1"/>
</dbReference>
<sequence length="104" mass="12023">KEVLGAEIILPKKPLKRDSRYQRDKKRKLCKRRAAIEPIIGHLKADFRLSRNLLKGQVGDEINVLMAAMAWNLKKWLIATVIFLSLQKIGLFFVKRARILCVIV</sequence>
<feature type="domain" description="Transposase DDE" evidence="2">
    <location>
        <begin position="20"/>
        <end position="75"/>
    </location>
</feature>
<keyword evidence="1" id="KW-0812">Transmembrane</keyword>
<comment type="caution">
    <text evidence="3">The sequence shown here is derived from an EMBL/GenBank/DDBJ whole genome shotgun (WGS) entry which is preliminary data.</text>
</comment>
<evidence type="ECO:0000313" key="4">
    <source>
        <dbReference type="Proteomes" id="UP000643672"/>
    </source>
</evidence>
<keyword evidence="4" id="KW-1185">Reference proteome</keyword>
<gene>
    <name evidence="3" type="ORF">THERMOS_1348</name>
</gene>
<keyword evidence="1" id="KW-1133">Transmembrane helix</keyword>
<organism evidence="3 4">
    <name type="scientific">Bathymodiolus thermophilus thioautotrophic gill symbiont</name>
    <dbReference type="NCBI Taxonomy" id="2360"/>
    <lineage>
        <taxon>Bacteria</taxon>
        <taxon>Pseudomonadati</taxon>
        <taxon>Pseudomonadota</taxon>
        <taxon>Gammaproteobacteria</taxon>
        <taxon>sulfur-oxidizing symbionts</taxon>
    </lineage>
</organism>
<proteinExistence type="predicted"/>
<dbReference type="AlphaFoldDB" id="A0A8H8XD77"/>
<evidence type="ECO:0000259" key="2">
    <source>
        <dbReference type="Pfam" id="PF13751"/>
    </source>
</evidence>
<dbReference type="Proteomes" id="UP000643672">
    <property type="component" value="Unassembled WGS sequence"/>
</dbReference>
<dbReference type="InterPro" id="IPR025668">
    <property type="entry name" value="Tnp_DDE_dom"/>
</dbReference>
<accession>A0A8H8XD77</accession>
<dbReference type="EMBL" id="CAESAQ020000064">
    <property type="protein sequence ID" value="CAB5501157.1"/>
    <property type="molecule type" value="Genomic_DNA"/>
</dbReference>
<name>A0A8H8XD77_9GAMM</name>
<dbReference type="Pfam" id="PF13751">
    <property type="entry name" value="DDE_Tnp_1_6"/>
    <property type="match status" value="1"/>
</dbReference>
<evidence type="ECO:0000313" key="3">
    <source>
        <dbReference type="EMBL" id="CAB5501157.1"/>
    </source>
</evidence>